<feature type="non-terminal residue" evidence="1">
    <location>
        <position position="87"/>
    </location>
</feature>
<dbReference type="EMBL" id="UINC01094607">
    <property type="protein sequence ID" value="SVC49989.1"/>
    <property type="molecule type" value="Genomic_DNA"/>
</dbReference>
<reference evidence="1" key="1">
    <citation type="submission" date="2018-05" db="EMBL/GenBank/DDBJ databases">
        <authorList>
            <person name="Lanie J.A."/>
            <person name="Ng W.-L."/>
            <person name="Kazmierczak K.M."/>
            <person name="Andrzejewski T.M."/>
            <person name="Davidsen T.M."/>
            <person name="Wayne K.J."/>
            <person name="Tettelin H."/>
            <person name="Glass J.I."/>
            <person name="Rusch D."/>
            <person name="Podicherti R."/>
            <person name="Tsui H.-C.T."/>
            <person name="Winkler M.E."/>
        </authorList>
    </citation>
    <scope>NUCLEOTIDE SEQUENCE</scope>
</reference>
<dbReference type="PROSITE" id="PS50293">
    <property type="entry name" value="TPR_REGION"/>
    <property type="match status" value="1"/>
</dbReference>
<proteinExistence type="predicted"/>
<dbReference type="SMART" id="SM00028">
    <property type="entry name" value="TPR"/>
    <property type="match status" value="2"/>
</dbReference>
<organism evidence="1">
    <name type="scientific">marine metagenome</name>
    <dbReference type="NCBI Taxonomy" id="408172"/>
    <lineage>
        <taxon>unclassified sequences</taxon>
        <taxon>metagenomes</taxon>
        <taxon>ecological metagenomes</taxon>
    </lineage>
</organism>
<dbReference type="InterPro" id="IPR052943">
    <property type="entry name" value="TMTC_O-mannosyl-trnsfr"/>
</dbReference>
<dbReference type="Pfam" id="PF00515">
    <property type="entry name" value="TPR_1"/>
    <property type="match status" value="1"/>
</dbReference>
<dbReference type="Gene3D" id="1.25.40.10">
    <property type="entry name" value="Tetratricopeptide repeat domain"/>
    <property type="match status" value="1"/>
</dbReference>
<protein>
    <submittedName>
        <fullName evidence="1">Uncharacterized protein</fullName>
    </submittedName>
</protein>
<sequence length="87" mass="9511">MALILTDKFRTHPFGWKVLGAVLNQTGRISEGLIACQKSVALAPENAEAHYNLGNTLHKLGRFEEAEESCRQAIALAPENAEAHNNL</sequence>
<dbReference type="PANTHER" id="PTHR44809">
    <property type="match status" value="1"/>
</dbReference>
<evidence type="ECO:0000313" key="1">
    <source>
        <dbReference type="EMBL" id="SVC49989.1"/>
    </source>
</evidence>
<gene>
    <name evidence="1" type="ORF">METZ01_LOCUS302843</name>
</gene>
<dbReference type="SUPFAM" id="SSF48452">
    <property type="entry name" value="TPR-like"/>
    <property type="match status" value="1"/>
</dbReference>
<dbReference type="InterPro" id="IPR019734">
    <property type="entry name" value="TPR_rpt"/>
</dbReference>
<dbReference type="InterPro" id="IPR011990">
    <property type="entry name" value="TPR-like_helical_dom_sf"/>
</dbReference>
<dbReference type="AlphaFoldDB" id="A0A382MME9"/>
<accession>A0A382MME9</accession>
<name>A0A382MME9_9ZZZZ</name>
<dbReference type="PROSITE" id="PS50005">
    <property type="entry name" value="TPR"/>
    <property type="match status" value="1"/>
</dbReference>
<dbReference type="PANTHER" id="PTHR44809:SF1">
    <property type="entry name" value="PROTEIN O-MANNOSYL-TRANSFERASE TMTC1"/>
    <property type="match status" value="1"/>
</dbReference>